<dbReference type="Proteomes" id="UP000422736">
    <property type="component" value="Chromosome 7"/>
</dbReference>
<evidence type="ECO:0000256" key="6">
    <source>
        <dbReference type="ARBA" id="ARBA00023239"/>
    </source>
</evidence>
<dbReference type="SUPFAM" id="SSF55021">
    <property type="entry name" value="ACT-like"/>
    <property type="match status" value="1"/>
</dbReference>
<keyword evidence="5" id="KW-0584">Phenylalanine biosynthesis</keyword>
<dbReference type="CDD" id="cd04905">
    <property type="entry name" value="ACT_CM-PDT"/>
    <property type="match status" value="1"/>
</dbReference>
<dbReference type="Pfam" id="PF00800">
    <property type="entry name" value="PDT"/>
    <property type="match status" value="1"/>
</dbReference>
<sequence length="311" mass="35749">MVKVLYLGPAGTYSHQAVLQQFADEELIPTNSIPSCFKTLIEDEDIDYGVVPLENSTNGQVVFTYDLFRDFMQSEEEPKLEVVGEQYVDIAHCLIAPAPLEVDKLRKIGTIYSHPQVWGQVKDYLADLEKKYGKFTKIDCNSTSEAVTKCIQEWDSKERITLAIGSRASAKLNKGFIVDSGINDIKGNTTRFLILRRRKPNNRLVTDCLPPNTDSKKVNLVTFVTKQDDPGSLVDVLNVLKDQRLNMCSISSRPFHADSLAGRKWQYCFFIEFYHSETTDYELLMEKFDEYCAKWIHWGRFYRNPSYYQVS</sequence>
<keyword evidence="6" id="KW-0456">Lyase</keyword>
<keyword evidence="3" id="KW-0028">Amino-acid biosynthesis</keyword>
<reference evidence="9 10" key="1">
    <citation type="submission" date="2016-03" db="EMBL/GenBank/DDBJ databases">
        <title>How can Kluyveromyces marxianus grow so fast - potential evolutionary course in Saccharomyces Complex revealed by comparative genomics.</title>
        <authorList>
            <person name="Mo W."/>
            <person name="Lu W."/>
            <person name="Yang X."/>
            <person name="Qi J."/>
            <person name="Lv H."/>
        </authorList>
    </citation>
    <scope>NUCLEOTIDE SEQUENCE [LARGE SCALE GENOMIC DNA]</scope>
    <source>
        <strain evidence="9 10">FIM1</strain>
    </source>
</reference>
<evidence type="ECO:0000256" key="2">
    <source>
        <dbReference type="ARBA" id="ARBA00013147"/>
    </source>
</evidence>
<evidence type="ECO:0000259" key="8">
    <source>
        <dbReference type="PROSITE" id="PS51671"/>
    </source>
</evidence>
<dbReference type="PANTHER" id="PTHR21022:SF19">
    <property type="entry name" value="PREPHENATE DEHYDRATASE-RELATED"/>
    <property type="match status" value="1"/>
</dbReference>
<keyword evidence="10" id="KW-1185">Reference proteome</keyword>
<evidence type="ECO:0000256" key="5">
    <source>
        <dbReference type="ARBA" id="ARBA00023222"/>
    </source>
</evidence>
<dbReference type="PROSITE" id="PS51671">
    <property type="entry name" value="ACT"/>
    <property type="match status" value="1"/>
</dbReference>
<protein>
    <recommendedName>
        <fullName evidence="2">prephenate dehydratase</fullName>
        <ecNumber evidence="2">4.2.1.51</ecNumber>
    </recommendedName>
</protein>
<dbReference type="PROSITE" id="PS51171">
    <property type="entry name" value="PREPHENATE_DEHYDR_3"/>
    <property type="match status" value="1"/>
</dbReference>
<proteinExistence type="predicted"/>
<comment type="pathway">
    <text evidence="1">Amino-acid biosynthesis; L-phenylalanine biosynthesis; phenylpyruvate from prephenate: step 1/1.</text>
</comment>
<dbReference type="EC" id="4.2.1.51" evidence="2"/>
<feature type="domain" description="Prephenate dehydratase" evidence="7">
    <location>
        <begin position="3"/>
        <end position="197"/>
    </location>
</feature>
<dbReference type="PANTHER" id="PTHR21022">
    <property type="entry name" value="PREPHENATE DEHYDRATASE P PROTEIN"/>
    <property type="match status" value="1"/>
</dbReference>
<dbReference type="SUPFAM" id="SSF53850">
    <property type="entry name" value="Periplasmic binding protein-like II"/>
    <property type="match status" value="1"/>
</dbReference>
<organism evidence="9 10">
    <name type="scientific">Kluyveromyces marxianus</name>
    <name type="common">Yeast</name>
    <name type="synonym">Candida kefyr</name>
    <dbReference type="NCBI Taxonomy" id="4911"/>
    <lineage>
        <taxon>Eukaryota</taxon>
        <taxon>Fungi</taxon>
        <taxon>Dikarya</taxon>
        <taxon>Ascomycota</taxon>
        <taxon>Saccharomycotina</taxon>
        <taxon>Saccharomycetes</taxon>
        <taxon>Saccharomycetales</taxon>
        <taxon>Saccharomycetaceae</taxon>
        <taxon>Kluyveromyces</taxon>
    </lineage>
</organism>
<name>A0ABX6F768_KLUMA</name>
<evidence type="ECO:0000256" key="3">
    <source>
        <dbReference type="ARBA" id="ARBA00022605"/>
    </source>
</evidence>
<evidence type="ECO:0000313" key="10">
    <source>
        <dbReference type="Proteomes" id="UP000422736"/>
    </source>
</evidence>
<dbReference type="EMBL" id="CP015061">
    <property type="protein sequence ID" value="QGN18143.1"/>
    <property type="molecule type" value="Genomic_DNA"/>
</dbReference>
<evidence type="ECO:0000256" key="1">
    <source>
        <dbReference type="ARBA" id="ARBA00004741"/>
    </source>
</evidence>
<dbReference type="CDD" id="cd13532">
    <property type="entry name" value="PBP2_PDT_like"/>
    <property type="match status" value="1"/>
</dbReference>
<evidence type="ECO:0000313" key="9">
    <source>
        <dbReference type="EMBL" id="QGN18143.1"/>
    </source>
</evidence>
<dbReference type="InterPro" id="IPR001086">
    <property type="entry name" value="Preph_deHydtase"/>
</dbReference>
<gene>
    <name evidence="9" type="primary">PHA2</name>
    <name evidence="9" type="ORF">FIM1_4466</name>
</gene>
<feature type="domain" description="ACT" evidence="8">
    <location>
        <begin position="221"/>
        <end position="304"/>
    </location>
</feature>
<dbReference type="InterPro" id="IPR008242">
    <property type="entry name" value="Chor_mutase/pphenate_deHydtase"/>
</dbReference>
<evidence type="ECO:0000256" key="4">
    <source>
        <dbReference type="ARBA" id="ARBA00023141"/>
    </source>
</evidence>
<dbReference type="InterPro" id="IPR045865">
    <property type="entry name" value="ACT-like_dom_sf"/>
</dbReference>
<evidence type="ECO:0000259" key="7">
    <source>
        <dbReference type="PROSITE" id="PS51171"/>
    </source>
</evidence>
<dbReference type="Gene3D" id="3.30.70.260">
    <property type="match status" value="1"/>
</dbReference>
<dbReference type="Gene3D" id="3.40.190.10">
    <property type="entry name" value="Periplasmic binding protein-like II"/>
    <property type="match status" value="2"/>
</dbReference>
<dbReference type="PIRSF" id="PIRSF001500">
    <property type="entry name" value="Chor_mut_pdt_Ppr"/>
    <property type="match status" value="1"/>
</dbReference>
<keyword evidence="4" id="KW-0057">Aromatic amino acid biosynthesis</keyword>
<dbReference type="InterPro" id="IPR002912">
    <property type="entry name" value="ACT_dom"/>
</dbReference>
<accession>A0ABX6F768</accession>